<dbReference type="EMBL" id="CAJNDS010002755">
    <property type="protein sequence ID" value="CAE7585640.1"/>
    <property type="molecule type" value="Genomic_DNA"/>
</dbReference>
<dbReference type="Proteomes" id="UP000604046">
    <property type="component" value="Unassembled WGS sequence"/>
</dbReference>
<comment type="caution">
    <text evidence="2">The sequence shown here is derived from an EMBL/GenBank/DDBJ whole genome shotgun (WGS) entry which is preliminary data.</text>
</comment>
<dbReference type="GO" id="GO:0046872">
    <property type="term" value="F:metal ion binding"/>
    <property type="evidence" value="ECO:0007669"/>
    <property type="project" value="UniProtKB-ARBA"/>
</dbReference>
<gene>
    <name evidence="2" type="primary">cdmA</name>
    <name evidence="2" type="ORF">SNAT2548_LOCUS33388</name>
</gene>
<organism evidence="2 3">
    <name type="scientific">Symbiodinium natans</name>
    <dbReference type="NCBI Taxonomy" id="878477"/>
    <lineage>
        <taxon>Eukaryota</taxon>
        <taxon>Sar</taxon>
        <taxon>Alveolata</taxon>
        <taxon>Dinophyceae</taxon>
        <taxon>Suessiales</taxon>
        <taxon>Symbiodiniaceae</taxon>
        <taxon>Symbiodinium</taxon>
    </lineage>
</organism>
<dbReference type="PANTHER" id="PTHR20883:SF48">
    <property type="entry name" value="ECTOINE DIOXYGENASE"/>
    <property type="match status" value="1"/>
</dbReference>
<comment type="cofactor">
    <cofactor evidence="1">
        <name>Fe cation</name>
        <dbReference type="ChEBI" id="CHEBI:24875"/>
    </cofactor>
</comment>
<dbReference type="Pfam" id="PF05721">
    <property type="entry name" value="PhyH"/>
    <property type="match status" value="1"/>
</dbReference>
<name>A0A812UXA6_9DINO</name>
<sequence>MFMTPTPKRAWGKRLVLLVLSATPFFLLGDVALVNPLARLPPSSTSAEIADVLIRDGIVVLDQWTTREKVAAALQELETGRMSEGRNVRFGGSTQLLKWPLDPEKEAALLGLAADTVLQEAIELARRVHGQGSHHAIAWEVRLLILAPGTPEGDMHRDVVDTSKVPLQRPLQWGLNTIWAVDDFTIDNGATRFVPGSHSGSMPQGHWSGEQPEAQQAAAATMSAGSVVIYYASTLHGSGENRSPKTRTGLNFNYAFVDEAGGRPFDWGY</sequence>
<dbReference type="OrthoDB" id="5673at2759"/>
<proteinExistence type="predicted"/>
<dbReference type="GO" id="GO:0016491">
    <property type="term" value="F:oxidoreductase activity"/>
    <property type="evidence" value="ECO:0007669"/>
    <property type="project" value="UniProtKB-ARBA"/>
</dbReference>
<accession>A0A812UXA6</accession>
<dbReference type="PANTHER" id="PTHR20883">
    <property type="entry name" value="PHYTANOYL-COA DIOXYGENASE DOMAIN CONTAINING 1"/>
    <property type="match status" value="1"/>
</dbReference>
<evidence type="ECO:0000313" key="3">
    <source>
        <dbReference type="Proteomes" id="UP000604046"/>
    </source>
</evidence>
<dbReference type="InterPro" id="IPR008775">
    <property type="entry name" value="Phytyl_CoA_dOase-like"/>
</dbReference>
<dbReference type="SUPFAM" id="SSF51197">
    <property type="entry name" value="Clavaminate synthase-like"/>
    <property type="match status" value="1"/>
</dbReference>
<keyword evidence="3" id="KW-1185">Reference proteome</keyword>
<protein>
    <submittedName>
        <fullName evidence="2">CdmA protein</fullName>
    </submittedName>
</protein>
<dbReference type="AlphaFoldDB" id="A0A812UXA6"/>
<dbReference type="Gene3D" id="2.60.120.620">
    <property type="entry name" value="q2cbj1_9rhob like domain"/>
    <property type="match status" value="1"/>
</dbReference>
<evidence type="ECO:0000313" key="2">
    <source>
        <dbReference type="EMBL" id="CAE7585640.1"/>
    </source>
</evidence>
<evidence type="ECO:0000256" key="1">
    <source>
        <dbReference type="ARBA" id="ARBA00001962"/>
    </source>
</evidence>
<reference evidence="2" key="1">
    <citation type="submission" date="2021-02" db="EMBL/GenBank/DDBJ databases">
        <authorList>
            <person name="Dougan E. K."/>
            <person name="Rhodes N."/>
            <person name="Thang M."/>
            <person name="Chan C."/>
        </authorList>
    </citation>
    <scope>NUCLEOTIDE SEQUENCE</scope>
</reference>